<comment type="caution">
    <text evidence="2">The sequence shown here is derived from an EMBL/GenBank/DDBJ whole genome shotgun (WGS) entry which is preliminary data.</text>
</comment>
<dbReference type="Proteomes" id="UP000324222">
    <property type="component" value="Unassembled WGS sequence"/>
</dbReference>
<gene>
    <name evidence="2" type="ORF">E2C01_074349</name>
</gene>
<name>A0A5B7IBX7_PORTR</name>
<organism evidence="2 3">
    <name type="scientific">Portunus trituberculatus</name>
    <name type="common">Swimming crab</name>
    <name type="synonym">Neptunus trituberculatus</name>
    <dbReference type="NCBI Taxonomy" id="210409"/>
    <lineage>
        <taxon>Eukaryota</taxon>
        <taxon>Metazoa</taxon>
        <taxon>Ecdysozoa</taxon>
        <taxon>Arthropoda</taxon>
        <taxon>Crustacea</taxon>
        <taxon>Multicrustacea</taxon>
        <taxon>Malacostraca</taxon>
        <taxon>Eumalacostraca</taxon>
        <taxon>Eucarida</taxon>
        <taxon>Decapoda</taxon>
        <taxon>Pleocyemata</taxon>
        <taxon>Brachyura</taxon>
        <taxon>Eubrachyura</taxon>
        <taxon>Portunoidea</taxon>
        <taxon>Portunidae</taxon>
        <taxon>Portuninae</taxon>
        <taxon>Portunus</taxon>
    </lineage>
</organism>
<reference evidence="2 3" key="1">
    <citation type="submission" date="2019-05" db="EMBL/GenBank/DDBJ databases">
        <title>Another draft genome of Portunus trituberculatus and its Hox gene families provides insights of decapod evolution.</title>
        <authorList>
            <person name="Jeong J.-H."/>
            <person name="Song I."/>
            <person name="Kim S."/>
            <person name="Choi T."/>
            <person name="Kim D."/>
            <person name="Ryu S."/>
            <person name="Kim W."/>
        </authorList>
    </citation>
    <scope>NUCLEOTIDE SEQUENCE [LARGE SCALE GENOMIC DNA]</scope>
    <source>
        <tissue evidence="2">Muscle</tissue>
    </source>
</reference>
<accession>A0A5B7IBX7</accession>
<dbReference type="EMBL" id="VSRR010052135">
    <property type="protein sequence ID" value="MPC79803.1"/>
    <property type="molecule type" value="Genomic_DNA"/>
</dbReference>
<proteinExistence type="predicted"/>
<evidence type="ECO:0000313" key="3">
    <source>
        <dbReference type="Proteomes" id="UP000324222"/>
    </source>
</evidence>
<keyword evidence="3" id="KW-1185">Reference proteome</keyword>
<evidence type="ECO:0000313" key="2">
    <source>
        <dbReference type="EMBL" id="MPC79803.1"/>
    </source>
</evidence>
<evidence type="ECO:0000256" key="1">
    <source>
        <dbReference type="SAM" id="MobiDB-lite"/>
    </source>
</evidence>
<sequence length="62" mass="7032">MVVSGPSQPPRPGVTTTNTTNEPRHIATLSGLWLLYPPRGTRYFPPYVRRLVSRQAAERLRD</sequence>
<feature type="region of interest" description="Disordered" evidence="1">
    <location>
        <begin position="1"/>
        <end position="22"/>
    </location>
</feature>
<protein>
    <submittedName>
        <fullName evidence="2">Uncharacterized protein</fullName>
    </submittedName>
</protein>
<dbReference type="AlphaFoldDB" id="A0A5B7IBX7"/>